<feature type="compositionally biased region" description="Polar residues" evidence="9">
    <location>
        <begin position="41"/>
        <end position="53"/>
    </location>
</feature>
<evidence type="ECO:0000256" key="6">
    <source>
        <dbReference type="ARBA" id="ARBA00023034"/>
    </source>
</evidence>
<feature type="compositionally biased region" description="Low complexity" evidence="9">
    <location>
        <begin position="28"/>
        <end position="39"/>
    </location>
</feature>
<feature type="region of interest" description="Disordered" evidence="9">
    <location>
        <begin position="1"/>
        <end position="85"/>
    </location>
</feature>
<evidence type="ECO:0000259" key="11">
    <source>
        <dbReference type="PROSITE" id="PS50192"/>
    </source>
</evidence>
<comment type="subcellular location">
    <subcellularLocation>
        <location evidence="8">Endomembrane system</location>
        <topology evidence="8">Single-pass type IV membrane protein</topology>
    </subcellularLocation>
    <subcellularLocation>
        <location evidence="1">Golgi apparatus membrane</location>
    </subcellularLocation>
</comment>
<feature type="compositionally biased region" description="Low complexity" evidence="9">
    <location>
        <begin position="63"/>
        <end position="73"/>
    </location>
</feature>
<evidence type="ECO:0000256" key="10">
    <source>
        <dbReference type="SAM" id="Phobius"/>
    </source>
</evidence>
<evidence type="ECO:0000313" key="12">
    <source>
        <dbReference type="EMBL" id="OCF50861.1"/>
    </source>
</evidence>
<evidence type="ECO:0000256" key="7">
    <source>
        <dbReference type="ARBA" id="ARBA00023136"/>
    </source>
</evidence>
<dbReference type="AlphaFoldDB" id="A0A1B9I5U6"/>
<dbReference type="GO" id="GO:0015031">
    <property type="term" value="P:protein transport"/>
    <property type="evidence" value="ECO:0007669"/>
    <property type="project" value="UniProtKB-KW"/>
</dbReference>
<proteinExistence type="predicted"/>
<dbReference type="FunFam" id="1.20.5.110:FF:000057">
    <property type="entry name" value="SNARE complex subunit (Bet1), putative"/>
    <property type="match status" value="1"/>
</dbReference>
<dbReference type="InterPro" id="IPR000727">
    <property type="entry name" value="T_SNARE_dom"/>
</dbReference>
<keyword evidence="4" id="KW-0653">Protein transport</keyword>
<protein>
    <submittedName>
        <fullName evidence="12">Blocked early in transport 1</fullName>
    </submittedName>
</protein>
<dbReference type="PANTHER" id="PTHR12791">
    <property type="entry name" value="GOLGI SNARE BET1-RELATED"/>
    <property type="match status" value="1"/>
</dbReference>
<dbReference type="EMBL" id="KI894009">
    <property type="protein sequence ID" value="OCF50861.1"/>
    <property type="molecule type" value="Genomic_DNA"/>
</dbReference>
<name>A0A1B9I5U6_9TREE</name>
<dbReference type="STRING" id="1296096.A0A1B9I5U6"/>
<feature type="compositionally biased region" description="Polar residues" evidence="9">
    <location>
        <begin position="1"/>
        <end position="11"/>
    </location>
</feature>
<dbReference type="OrthoDB" id="261831at2759"/>
<dbReference type="CDD" id="cd15853">
    <property type="entry name" value="SNARE_Bet1"/>
    <property type="match status" value="1"/>
</dbReference>
<sequence length="179" mass="19765">MTSRLTTLSQRNPNTNSNTPSPSPILFPPSSSSSGRISPFQRPNSTSSQQYSESPFGGGMNSGSGLNNNNNNMGVGGQGSGYTRTTHEVEGQNDERLGNLLGKVKILKDITNGIGNEVRDSNVLLGNMNDSFSSTSTFLGGTFKRMNKMAKRQGGNWFWFMGFLLIILWIFIILWWFRR</sequence>
<evidence type="ECO:0000256" key="2">
    <source>
        <dbReference type="ARBA" id="ARBA00022448"/>
    </source>
</evidence>
<evidence type="ECO:0000256" key="1">
    <source>
        <dbReference type="ARBA" id="ARBA00004394"/>
    </source>
</evidence>
<feature type="transmembrane region" description="Helical" evidence="10">
    <location>
        <begin position="157"/>
        <end position="177"/>
    </location>
</feature>
<dbReference type="Gene3D" id="1.20.5.110">
    <property type="match status" value="1"/>
</dbReference>
<keyword evidence="3 10" id="KW-0812">Transmembrane</keyword>
<evidence type="ECO:0000256" key="5">
    <source>
        <dbReference type="ARBA" id="ARBA00022989"/>
    </source>
</evidence>
<evidence type="ECO:0000256" key="8">
    <source>
        <dbReference type="ARBA" id="ARBA00046280"/>
    </source>
</evidence>
<dbReference type="PROSITE" id="PS50192">
    <property type="entry name" value="T_SNARE"/>
    <property type="match status" value="1"/>
</dbReference>
<reference evidence="12" key="1">
    <citation type="submission" date="2013-07" db="EMBL/GenBank/DDBJ databases">
        <title>The Genome Sequence of Cryptococcus pinus CBS10737.</title>
        <authorList>
            <consortium name="The Broad Institute Genome Sequencing Platform"/>
            <person name="Cuomo C."/>
            <person name="Litvintseva A."/>
            <person name="Chen Y."/>
            <person name="Heitman J."/>
            <person name="Sun S."/>
            <person name="Springer D."/>
            <person name="Dromer F."/>
            <person name="Young S.K."/>
            <person name="Zeng Q."/>
            <person name="Gargeya S."/>
            <person name="Fitzgerald M."/>
            <person name="Abouelleil A."/>
            <person name="Alvarado L."/>
            <person name="Berlin A.M."/>
            <person name="Chapman S.B."/>
            <person name="Dewar J."/>
            <person name="Goldberg J."/>
            <person name="Griggs A."/>
            <person name="Gujja S."/>
            <person name="Hansen M."/>
            <person name="Howarth C."/>
            <person name="Imamovic A."/>
            <person name="Larimer J."/>
            <person name="McCowan C."/>
            <person name="Murphy C."/>
            <person name="Pearson M."/>
            <person name="Priest M."/>
            <person name="Roberts A."/>
            <person name="Saif S."/>
            <person name="Shea T."/>
            <person name="Sykes S."/>
            <person name="Wortman J."/>
            <person name="Nusbaum C."/>
            <person name="Birren B."/>
        </authorList>
    </citation>
    <scope>NUCLEOTIDE SEQUENCE [LARGE SCALE GENOMIC DNA]</scope>
    <source>
        <strain evidence="12">CBS 10737</strain>
    </source>
</reference>
<keyword evidence="5 10" id="KW-1133">Transmembrane helix</keyword>
<dbReference type="GO" id="GO:0000139">
    <property type="term" value="C:Golgi membrane"/>
    <property type="evidence" value="ECO:0007669"/>
    <property type="project" value="UniProtKB-SubCell"/>
</dbReference>
<evidence type="ECO:0000256" key="9">
    <source>
        <dbReference type="SAM" id="MobiDB-lite"/>
    </source>
</evidence>
<accession>A0A1B9I5U6</accession>
<feature type="domain" description="T-SNARE coiled-coil homology" evidence="11">
    <location>
        <begin position="87"/>
        <end position="149"/>
    </location>
</feature>
<evidence type="ECO:0000256" key="4">
    <source>
        <dbReference type="ARBA" id="ARBA00022927"/>
    </source>
</evidence>
<keyword evidence="6" id="KW-0333">Golgi apparatus</keyword>
<organism evidence="12">
    <name type="scientific">Kwoniella pini CBS 10737</name>
    <dbReference type="NCBI Taxonomy" id="1296096"/>
    <lineage>
        <taxon>Eukaryota</taxon>
        <taxon>Fungi</taxon>
        <taxon>Dikarya</taxon>
        <taxon>Basidiomycota</taxon>
        <taxon>Agaricomycotina</taxon>
        <taxon>Tremellomycetes</taxon>
        <taxon>Tremellales</taxon>
        <taxon>Cryptococcaceae</taxon>
        <taxon>Kwoniella</taxon>
    </lineage>
</organism>
<reference evidence="12" key="2">
    <citation type="submission" date="2016-07" db="EMBL/GenBank/DDBJ databases">
        <title>Evolution of pathogenesis and genome organization in the Tremellales.</title>
        <authorList>
            <person name="Cuomo C."/>
            <person name="Litvintseva A."/>
            <person name="Heitman J."/>
            <person name="Chen Y."/>
            <person name="Sun S."/>
            <person name="Springer D."/>
            <person name="Dromer F."/>
            <person name="Young S."/>
            <person name="Zeng Q."/>
            <person name="Chapman S."/>
            <person name="Gujja S."/>
            <person name="Saif S."/>
            <person name="Birren B."/>
        </authorList>
    </citation>
    <scope>NUCLEOTIDE SEQUENCE</scope>
    <source>
        <strain evidence="12">CBS 10737</strain>
    </source>
</reference>
<dbReference type="SUPFAM" id="SSF58038">
    <property type="entry name" value="SNARE fusion complex"/>
    <property type="match status" value="1"/>
</dbReference>
<dbReference type="SMART" id="SM00397">
    <property type="entry name" value="t_SNARE"/>
    <property type="match status" value="1"/>
</dbReference>
<keyword evidence="2" id="KW-0813">Transport</keyword>
<gene>
    <name evidence="12" type="ORF">I206_02919</name>
</gene>
<keyword evidence="7 10" id="KW-0472">Membrane</keyword>
<evidence type="ECO:0000256" key="3">
    <source>
        <dbReference type="ARBA" id="ARBA00022692"/>
    </source>
</evidence>
<dbReference type="InterPro" id="IPR039899">
    <property type="entry name" value="BET1_SNARE"/>
</dbReference>